<organism evidence="2 3">
    <name type="scientific">Juglans regia</name>
    <name type="common">English walnut</name>
    <dbReference type="NCBI Taxonomy" id="51240"/>
    <lineage>
        <taxon>Eukaryota</taxon>
        <taxon>Viridiplantae</taxon>
        <taxon>Streptophyta</taxon>
        <taxon>Embryophyta</taxon>
        <taxon>Tracheophyta</taxon>
        <taxon>Spermatophyta</taxon>
        <taxon>Magnoliopsida</taxon>
        <taxon>eudicotyledons</taxon>
        <taxon>Gunneridae</taxon>
        <taxon>Pentapetalae</taxon>
        <taxon>rosids</taxon>
        <taxon>fabids</taxon>
        <taxon>Fagales</taxon>
        <taxon>Juglandaceae</taxon>
        <taxon>Juglans</taxon>
    </lineage>
</organism>
<evidence type="ECO:0000256" key="1">
    <source>
        <dbReference type="SAM" id="MobiDB-lite"/>
    </source>
</evidence>
<dbReference type="OrthoDB" id="1654714at2759"/>
<dbReference type="RefSeq" id="XP_018819053.2">
    <property type="nucleotide sequence ID" value="XM_018963508.2"/>
</dbReference>
<dbReference type="PANTHER" id="PTHR35505:SF5">
    <property type="entry name" value="SUBSTRATE CARRIER FAMILY PROTEIN"/>
    <property type="match status" value="1"/>
</dbReference>
<sequence>MSVAAIEPASSTPQNCIDLLVGKNYELKLNQSMQNLFAEIHEETLDLSHFIHVFYELMQAKLDPPLESIWVYAGLTFRSRNPRKDDLLDRITASKDLFQLVSSCSVSCGSSKCIALLTPVVFEVYKVVVELFGKDLALKRERKAMREIMSLVESILGYINLCCSKDSSDECGSLGSNSTTLFAELVRIWIGSNDGIEAFLPLLSGETIQWLSDGKFCVGQLAGVVIAEVFLLELCLKLRAGKPGIAREELRNWAVGSISGFRSFYFFETLVRILLERVLTVTSLLSSEDEVLLRNVLYDAVILVEYSFLSPERAFSIPAEHMKCLAMARLILTYEAIEFFREGGDQKRAISYMDAFSNSLLPTQIIKWGSSQIVLEEKLNRSSGSSPKALIKWLLNLEDRGIKVFDDSISKYRTKIVLDIFKADLEQPASKLEDKKVDDDILFTIDNNGADKDTDEDKMKQSMSAAFVAAAHMMKLPENGGRKRKEGKSAENQKIKFVKYDLCQNSDSVRARSTIVSNDGSDSESDVENPLSDEDTETKEF</sequence>
<dbReference type="Proteomes" id="UP000235220">
    <property type="component" value="Chromosome 10"/>
</dbReference>
<dbReference type="KEGG" id="jre:108989773"/>
<feature type="compositionally biased region" description="Acidic residues" evidence="1">
    <location>
        <begin position="521"/>
        <end position="541"/>
    </location>
</feature>
<dbReference type="STRING" id="51240.A0A2I4EI21"/>
<evidence type="ECO:0000313" key="3">
    <source>
        <dbReference type="RefSeq" id="XP_018819053.2"/>
    </source>
</evidence>
<name>A0A2I4EI21_JUGRE</name>
<proteinExistence type="predicted"/>
<accession>A0A2I4EI21</accession>
<keyword evidence="2" id="KW-1185">Reference proteome</keyword>
<reference evidence="3" key="1">
    <citation type="submission" date="2025-08" db="UniProtKB">
        <authorList>
            <consortium name="RefSeq"/>
        </authorList>
    </citation>
    <scope>IDENTIFICATION</scope>
    <source>
        <tissue evidence="3">Leaves</tissue>
    </source>
</reference>
<dbReference type="PANTHER" id="PTHR35505">
    <property type="entry name" value="OS01G0600300 PROTEIN"/>
    <property type="match status" value="1"/>
</dbReference>
<dbReference type="Gramene" id="Jr10_19590_p1">
    <property type="protein sequence ID" value="cds.Jr10_19590_p1"/>
    <property type="gene ID" value="Jr10_19590"/>
</dbReference>
<gene>
    <name evidence="3" type="primary">LOC108989773</name>
</gene>
<protein>
    <submittedName>
        <fullName evidence="3">Uncharacterized protein LOC108989773</fullName>
    </submittedName>
</protein>
<feature type="region of interest" description="Disordered" evidence="1">
    <location>
        <begin position="513"/>
        <end position="541"/>
    </location>
</feature>
<evidence type="ECO:0000313" key="2">
    <source>
        <dbReference type="Proteomes" id="UP000235220"/>
    </source>
</evidence>
<dbReference type="AlphaFoldDB" id="A0A2I4EI21"/>
<dbReference type="GeneID" id="108989773"/>